<evidence type="ECO:0000256" key="1">
    <source>
        <dbReference type="SAM" id="SignalP"/>
    </source>
</evidence>
<keyword evidence="1" id="KW-0732">Signal</keyword>
<dbReference type="RefSeq" id="WP_303763834.1">
    <property type="nucleotide sequence ID" value="NZ_JABZGR010000012.1"/>
</dbReference>
<dbReference type="Pfam" id="PF15283">
    <property type="entry name" value="DUF4595"/>
    <property type="match status" value="1"/>
</dbReference>
<feature type="chain" id="PRO_5036804377" evidence="1">
    <location>
        <begin position="23"/>
        <end position="259"/>
    </location>
</feature>
<dbReference type="CDD" id="cd12871">
    <property type="entry name" value="Bacuni_01323_like"/>
    <property type="match status" value="1"/>
</dbReference>
<gene>
    <name evidence="3" type="ORF">HXK21_05205</name>
</gene>
<evidence type="ECO:0000259" key="2">
    <source>
        <dbReference type="Pfam" id="PF15283"/>
    </source>
</evidence>
<evidence type="ECO:0000313" key="3">
    <source>
        <dbReference type="EMBL" id="MBF0970421.1"/>
    </source>
</evidence>
<feature type="domain" description="DUF4595" evidence="2">
    <location>
        <begin position="54"/>
        <end position="245"/>
    </location>
</feature>
<feature type="signal peptide" evidence="1">
    <location>
        <begin position="1"/>
        <end position="22"/>
    </location>
</feature>
<dbReference type="InterPro" id="IPR027931">
    <property type="entry name" value="DUF4595"/>
</dbReference>
<dbReference type="PROSITE" id="PS51257">
    <property type="entry name" value="PROKAR_LIPOPROTEIN"/>
    <property type="match status" value="1"/>
</dbReference>
<reference evidence="3" key="1">
    <citation type="submission" date="2020-04" db="EMBL/GenBank/DDBJ databases">
        <title>Deep metagenomics examines the oral microbiome during advanced dental caries in children, revealing novel taxa and co-occurrences with host molecules.</title>
        <authorList>
            <person name="Baker J.L."/>
            <person name="Morton J.T."/>
            <person name="Dinis M."/>
            <person name="Alvarez R."/>
            <person name="Tran N.C."/>
            <person name="Knight R."/>
            <person name="Edlund A."/>
        </authorList>
    </citation>
    <scope>NUCLEOTIDE SEQUENCE</scope>
    <source>
        <strain evidence="3">JCVI_34_bin.1</strain>
    </source>
</reference>
<dbReference type="Proteomes" id="UP000704068">
    <property type="component" value="Unassembled WGS sequence"/>
</dbReference>
<comment type="caution">
    <text evidence="3">The sequence shown here is derived from an EMBL/GenBank/DDBJ whole genome shotgun (WGS) entry which is preliminary data.</text>
</comment>
<organism evidence="3 4">
    <name type="scientific">Alloprevotella tannerae</name>
    <dbReference type="NCBI Taxonomy" id="76122"/>
    <lineage>
        <taxon>Bacteria</taxon>
        <taxon>Pseudomonadati</taxon>
        <taxon>Bacteroidota</taxon>
        <taxon>Bacteroidia</taxon>
        <taxon>Bacteroidales</taxon>
        <taxon>Prevotellaceae</taxon>
        <taxon>Alloprevotella</taxon>
    </lineage>
</organism>
<evidence type="ECO:0000313" key="4">
    <source>
        <dbReference type="Proteomes" id="UP000704068"/>
    </source>
</evidence>
<dbReference type="Gene3D" id="2.180.10.10">
    <property type="entry name" value="RHS repeat-associated core"/>
    <property type="match status" value="1"/>
</dbReference>
<accession>A0A929X022</accession>
<dbReference type="AlphaFoldDB" id="A0A929X022"/>
<name>A0A929X022_9BACT</name>
<proteinExistence type="predicted"/>
<protein>
    <submittedName>
        <fullName evidence="3">DUF4595 domain-containing protein</fullName>
    </submittedName>
</protein>
<dbReference type="EMBL" id="JABZGR010000012">
    <property type="protein sequence ID" value="MBF0970421.1"/>
    <property type="molecule type" value="Genomic_DNA"/>
</dbReference>
<sequence>MKKILSLTIFSLFLTLGLTSCKGDSPEPPTPPLEQGRKLLGYVDSDGISIKTVNYDAQGRIASLAMTQIDANTNQNVNLNLAYRYTNDSIILSITNLESKAVNKVEYVLDAKHRVVKMILPETDEAEGEMYILSYNNHNQLAGCYANDGENLELTWTDGNISSVISRDEETTTTNYTYTDYNAKHFLSVSAVFGTPELLGVDQVLFLQGYYGEYPKNLIKTETVVEESSTLTFTYEIDAMGYVTKASDSKGKFCVFTWK</sequence>